<comment type="similarity">
    <text evidence="1">Belongs to the phosducin family.</text>
</comment>
<dbReference type="VEuPathDB" id="CryptoDB:Cvel_34237"/>
<dbReference type="Gene3D" id="3.40.30.10">
    <property type="entry name" value="Glutaredoxin"/>
    <property type="match status" value="1"/>
</dbReference>
<organism evidence="4">
    <name type="scientific">Chromera velia CCMP2878</name>
    <dbReference type="NCBI Taxonomy" id="1169474"/>
    <lineage>
        <taxon>Eukaryota</taxon>
        <taxon>Sar</taxon>
        <taxon>Alveolata</taxon>
        <taxon>Colpodellida</taxon>
        <taxon>Chromeraceae</taxon>
        <taxon>Chromera</taxon>
    </lineage>
</organism>
<protein>
    <recommendedName>
        <fullName evidence="3">Phosducin domain-containing protein</fullName>
    </recommendedName>
</protein>
<dbReference type="PANTHER" id="PTHR45809:SF3">
    <property type="entry name" value="VIRAL IAP-ASSOCIATED FACTOR HOMOLOG"/>
    <property type="match status" value="1"/>
</dbReference>
<sequence>MSTTNPTWQTTEWEDILAKHGVIEKRERPVTEEALTKAAVDVAEEVDVLADKTAEQLDLLEDDIEEDLLESYRRKRIAEMKKKAAEQRFSEIFHIHKDEFVKGVTEASKEGWVVCHLYSEANTDCLQINEALRTLCQKHGKVKFCKGVGSDIIPGYPDRNLPTLLLYKNGACAKQIIGASEYRNLKGRITPATVAWVLHMFKVIPKEDLECSEDPRRAPEEREEEGGSQHRQRGDRFEYSGARLFGRVDRKDQSDDISDDDEKDDRAFSSNRLRHFR</sequence>
<evidence type="ECO:0000256" key="2">
    <source>
        <dbReference type="SAM" id="MobiDB-lite"/>
    </source>
</evidence>
<dbReference type="Pfam" id="PF02114">
    <property type="entry name" value="Phosducin"/>
    <property type="match status" value="1"/>
</dbReference>
<dbReference type="GO" id="GO:0005737">
    <property type="term" value="C:cytoplasm"/>
    <property type="evidence" value="ECO:0007669"/>
    <property type="project" value="TreeGrafter"/>
</dbReference>
<evidence type="ECO:0000256" key="1">
    <source>
        <dbReference type="ARBA" id="ARBA00009686"/>
    </source>
</evidence>
<dbReference type="EMBL" id="CDMZ01004585">
    <property type="protein sequence ID" value="CEM50199.1"/>
    <property type="molecule type" value="Genomic_DNA"/>
</dbReference>
<reference evidence="4" key="1">
    <citation type="submission" date="2014-11" db="EMBL/GenBank/DDBJ databases">
        <authorList>
            <person name="Otto D Thomas"/>
            <person name="Naeem Raeece"/>
        </authorList>
    </citation>
    <scope>NUCLEOTIDE SEQUENCE</scope>
</reference>
<dbReference type="AlphaFoldDB" id="A0A0G4I029"/>
<dbReference type="GO" id="GO:0006457">
    <property type="term" value="P:protein folding"/>
    <property type="evidence" value="ECO:0007669"/>
    <property type="project" value="TreeGrafter"/>
</dbReference>
<evidence type="ECO:0000313" key="4">
    <source>
        <dbReference type="EMBL" id="CEM50199.1"/>
    </source>
</evidence>
<name>A0A0G4I029_9ALVE</name>
<dbReference type="SUPFAM" id="SSF52833">
    <property type="entry name" value="Thioredoxin-like"/>
    <property type="match status" value="1"/>
</dbReference>
<dbReference type="InterPro" id="IPR036249">
    <property type="entry name" value="Thioredoxin-like_sf"/>
</dbReference>
<feature type="domain" description="Phosducin" evidence="3">
    <location>
        <begin position="51"/>
        <end position="208"/>
    </location>
</feature>
<feature type="region of interest" description="Disordered" evidence="2">
    <location>
        <begin position="211"/>
        <end position="277"/>
    </location>
</feature>
<evidence type="ECO:0000259" key="3">
    <source>
        <dbReference type="Pfam" id="PF02114"/>
    </source>
</evidence>
<accession>A0A0G4I029</accession>
<gene>
    <name evidence="4" type="ORF">Cvel_34237</name>
</gene>
<dbReference type="InterPro" id="IPR024253">
    <property type="entry name" value="Phosducin_thioredoxin-like_dom"/>
</dbReference>
<dbReference type="PANTHER" id="PTHR45809">
    <property type="entry name" value="VIRAL IAP-ASSOCIATED FACTOR HOMOLOG"/>
    <property type="match status" value="1"/>
</dbReference>
<proteinExistence type="inferred from homology"/>
<dbReference type="InterPro" id="IPR051498">
    <property type="entry name" value="Phosducin-like_chap/apop_reg"/>
</dbReference>
<dbReference type="PhylomeDB" id="A0A0G4I029"/>
<feature type="compositionally biased region" description="Basic and acidic residues" evidence="2">
    <location>
        <begin position="211"/>
        <end position="238"/>
    </location>
</feature>